<dbReference type="RefSeq" id="WP_073129145.1">
    <property type="nucleotide sequence ID" value="NZ_FQZA01000009.1"/>
</dbReference>
<dbReference type="STRING" id="313368.SAMN04488012_10922"/>
<keyword evidence="1" id="KW-0812">Transmembrane</keyword>
<evidence type="ECO:0000313" key="2">
    <source>
        <dbReference type="EMBL" id="SHJ41861.1"/>
    </source>
</evidence>
<dbReference type="AlphaFoldDB" id="A0A1M6J5F1"/>
<name>A0A1M6J5F1_9RHOB</name>
<feature type="transmembrane region" description="Helical" evidence="1">
    <location>
        <begin position="9"/>
        <end position="29"/>
    </location>
</feature>
<accession>A0A1M6J5F1</accession>
<dbReference type="PIRSF" id="PIRSF011386">
    <property type="entry name" value="FixH"/>
    <property type="match status" value="1"/>
</dbReference>
<protein>
    <submittedName>
        <fullName evidence="2">Nitrogen fixation protein FixH</fullName>
    </submittedName>
</protein>
<reference evidence="2 3" key="1">
    <citation type="submission" date="2016-11" db="EMBL/GenBank/DDBJ databases">
        <authorList>
            <person name="Jaros S."/>
            <person name="Januszkiewicz K."/>
            <person name="Wedrychowicz H."/>
        </authorList>
    </citation>
    <scope>NUCLEOTIDE SEQUENCE [LARGE SCALE GENOMIC DNA]</scope>
    <source>
        <strain evidence="2 3">DSM 26892</strain>
    </source>
</reference>
<dbReference type="Proteomes" id="UP000184040">
    <property type="component" value="Unassembled WGS sequence"/>
</dbReference>
<gene>
    <name evidence="2" type="ORF">SAMN04488012_10922</name>
</gene>
<proteinExistence type="predicted"/>
<sequence length="147" mass="15670">MTELKGRHVAAMFVGGFGIIISVNLALAVNAVRSFPGLEVANSYVASQSFEDRRDAQDALGWEAQAAYRKGMLHLSILDAAGTPAPVRDLSVHVGRPTEQRDDAALELDAAGTARAVLAPGIWRLDIAASAPDGTPYRHALRIRVNP</sequence>
<keyword evidence="1" id="KW-0472">Membrane</keyword>
<dbReference type="Pfam" id="PF05751">
    <property type="entry name" value="FixH"/>
    <property type="match status" value="1"/>
</dbReference>
<dbReference type="InterPro" id="IPR008620">
    <property type="entry name" value="FixH"/>
</dbReference>
<dbReference type="InterPro" id="IPR018037">
    <property type="entry name" value="FixH_proteobacterial"/>
</dbReference>
<evidence type="ECO:0000313" key="3">
    <source>
        <dbReference type="Proteomes" id="UP000184040"/>
    </source>
</evidence>
<organism evidence="2 3">
    <name type="scientific">Palleronia salina</name>
    <dbReference type="NCBI Taxonomy" id="313368"/>
    <lineage>
        <taxon>Bacteria</taxon>
        <taxon>Pseudomonadati</taxon>
        <taxon>Pseudomonadota</taxon>
        <taxon>Alphaproteobacteria</taxon>
        <taxon>Rhodobacterales</taxon>
        <taxon>Roseobacteraceae</taxon>
        <taxon>Palleronia</taxon>
    </lineage>
</organism>
<evidence type="ECO:0000256" key="1">
    <source>
        <dbReference type="SAM" id="Phobius"/>
    </source>
</evidence>
<keyword evidence="1" id="KW-1133">Transmembrane helix</keyword>
<dbReference type="EMBL" id="FQZA01000009">
    <property type="protein sequence ID" value="SHJ41861.1"/>
    <property type="molecule type" value="Genomic_DNA"/>
</dbReference>
<keyword evidence="3" id="KW-1185">Reference proteome</keyword>